<evidence type="ECO:0000313" key="2">
    <source>
        <dbReference type="EMBL" id="KAK4097034.1"/>
    </source>
</evidence>
<feature type="region of interest" description="Disordered" evidence="1">
    <location>
        <begin position="1"/>
        <end position="41"/>
    </location>
</feature>
<accession>A0AAN6SY28</accession>
<dbReference type="Proteomes" id="UP001305647">
    <property type="component" value="Unassembled WGS sequence"/>
</dbReference>
<comment type="caution">
    <text evidence="2">The sequence shown here is derived from an EMBL/GenBank/DDBJ whole genome shotgun (WGS) entry which is preliminary data.</text>
</comment>
<feature type="region of interest" description="Disordered" evidence="1">
    <location>
        <begin position="140"/>
        <end position="177"/>
    </location>
</feature>
<sequence>MWQNGDELDIEVETTTDIFSSDTDATEDEVLDDAPPEIPAKPNIVSGFNSGVRLLEGCLDKIRNRREPAAKDHTLQAWLQEGRGQGGQPTAYDQWLEGHYGLRVKDFALWEESQRRLLEELEAGLYSKYCEAEKARVQAERERARQEQQPWQVQHCQPFRQPQPQPQPAQPTSPTHADKLSTLLSRTANLKHALSDARDLVVQQDRRPSLGGAERSHQPPRTAEIEAFFAALATAIDSAAARLDAFLGQARKRKLAGGCFQWIPSAETDFCAAWEGVVEAYRAVWNLQQRVVVEQQEHAAAAAEKDDDVWEWYLAALAWFGKRVRVIGEGGWC</sequence>
<gene>
    <name evidence="2" type="ORF">N658DRAFT_500908</name>
</gene>
<name>A0AAN6SY28_9PEZI</name>
<reference evidence="2" key="2">
    <citation type="submission" date="2023-05" db="EMBL/GenBank/DDBJ databases">
        <authorList>
            <consortium name="Lawrence Berkeley National Laboratory"/>
            <person name="Steindorff A."/>
            <person name="Hensen N."/>
            <person name="Bonometti L."/>
            <person name="Westerberg I."/>
            <person name="Brannstrom I.O."/>
            <person name="Guillou S."/>
            <person name="Cros-Aarteil S."/>
            <person name="Calhoun S."/>
            <person name="Haridas S."/>
            <person name="Kuo A."/>
            <person name="Mondo S."/>
            <person name="Pangilinan J."/>
            <person name="Riley R."/>
            <person name="Labutti K."/>
            <person name="Andreopoulos B."/>
            <person name="Lipzen A."/>
            <person name="Chen C."/>
            <person name="Yanf M."/>
            <person name="Daum C."/>
            <person name="Ng V."/>
            <person name="Clum A."/>
            <person name="Ohm R."/>
            <person name="Martin F."/>
            <person name="Silar P."/>
            <person name="Natvig D."/>
            <person name="Lalanne C."/>
            <person name="Gautier V."/>
            <person name="Ament-Velasquez S.L."/>
            <person name="Kruys A."/>
            <person name="Hutchinson M.I."/>
            <person name="Powell A.J."/>
            <person name="Barry K."/>
            <person name="Miller A.N."/>
            <person name="Grigoriev I.V."/>
            <person name="Debuchy R."/>
            <person name="Gladieux P."/>
            <person name="Thoren M.H."/>
            <person name="Johannesson H."/>
        </authorList>
    </citation>
    <scope>NUCLEOTIDE SEQUENCE</scope>
    <source>
        <strain evidence="2">CBS 757.83</strain>
    </source>
</reference>
<protein>
    <submittedName>
        <fullName evidence="2">Uncharacterized protein</fullName>
    </submittedName>
</protein>
<feature type="compositionally biased region" description="Acidic residues" evidence="1">
    <location>
        <begin position="24"/>
        <end position="35"/>
    </location>
</feature>
<dbReference type="AlphaFoldDB" id="A0AAN6SY28"/>
<reference evidence="2" key="1">
    <citation type="journal article" date="2023" name="Mol. Phylogenet. Evol.">
        <title>Genome-scale phylogeny and comparative genomics of the fungal order Sordariales.</title>
        <authorList>
            <person name="Hensen N."/>
            <person name="Bonometti L."/>
            <person name="Westerberg I."/>
            <person name="Brannstrom I.O."/>
            <person name="Guillou S."/>
            <person name="Cros-Aarteil S."/>
            <person name="Calhoun S."/>
            <person name="Haridas S."/>
            <person name="Kuo A."/>
            <person name="Mondo S."/>
            <person name="Pangilinan J."/>
            <person name="Riley R."/>
            <person name="LaButti K."/>
            <person name="Andreopoulos B."/>
            <person name="Lipzen A."/>
            <person name="Chen C."/>
            <person name="Yan M."/>
            <person name="Daum C."/>
            <person name="Ng V."/>
            <person name="Clum A."/>
            <person name="Steindorff A."/>
            <person name="Ohm R.A."/>
            <person name="Martin F."/>
            <person name="Silar P."/>
            <person name="Natvig D.O."/>
            <person name="Lalanne C."/>
            <person name="Gautier V."/>
            <person name="Ament-Velasquez S.L."/>
            <person name="Kruys A."/>
            <person name="Hutchinson M.I."/>
            <person name="Powell A.J."/>
            <person name="Barry K."/>
            <person name="Miller A.N."/>
            <person name="Grigoriev I.V."/>
            <person name="Debuchy R."/>
            <person name="Gladieux P."/>
            <person name="Hiltunen Thoren M."/>
            <person name="Johannesson H."/>
        </authorList>
    </citation>
    <scope>NUCLEOTIDE SEQUENCE</scope>
    <source>
        <strain evidence="2">CBS 757.83</strain>
    </source>
</reference>
<feature type="compositionally biased region" description="Acidic residues" evidence="1">
    <location>
        <begin position="1"/>
        <end position="14"/>
    </location>
</feature>
<proteinExistence type="predicted"/>
<evidence type="ECO:0000256" key="1">
    <source>
        <dbReference type="SAM" id="MobiDB-lite"/>
    </source>
</evidence>
<organism evidence="2 3">
    <name type="scientific">Parathielavia hyrcaniae</name>
    <dbReference type="NCBI Taxonomy" id="113614"/>
    <lineage>
        <taxon>Eukaryota</taxon>
        <taxon>Fungi</taxon>
        <taxon>Dikarya</taxon>
        <taxon>Ascomycota</taxon>
        <taxon>Pezizomycotina</taxon>
        <taxon>Sordariomycetes</taxon>
        <taxon>Sordariomycetidae</taxon>
        <taxon>Sordariales</taxon>
        <taxon>Chaetomiaceae</taxon>
        <taxon>Parathielavia</taxon>
    </lineage>
</organism>
<keyword evidence="3" id="KW-1185">Reference proteome</keyword>
<evidence type="ECO:0000313" key="3">
    <source>
        <dbReference type="Proteomes" id="UP001305647"/>
    </source>
</evidence>
<feature type="compositionally biased region" description="Pro residues" evidence="1">
    <location>
        <begin position="161"/>
        <end position="171"/>
    </location>
</feature>
<dbReference type="EMBL" id="MU863687">
    <property type="protein sequence ID" value="KAK4097034.1"/>
    <property type="molecule type" value="Genomic_DNA"/>
</dbReference>